<feature type="region of interest" description="Disordered" evidence="1">
    <location>
        <begin position="251"/>
        <end position="283"/>
    </location>
</feature>
<keyword evidence="3" id="KW-0732">Signal</keyword>
<dbReference type="EMBL" id="BX284605">
    <property type="protein sequence ID" value="CAA96653.1"/>
    <property type="molecule type" value="Genomic_DNA"/>
</dbReference>
<keyword evidence="2" id="KW-0472">Membrane</keyword>
<keyword evidence="2" id="KW-1133">Transmembrane helix</keyword>
<dbReference type="WormBase" id="F53B7.4">
    <property type="protein sequence ID" value="CE05923"/>
    <property type="gene ID" value="WBGene00009967"/>
</dbReference>
<keyword evidence="2" id="KW-0812">Transmembrane</keyword>
<gene>
    <name evidence="4" type="ORF">CELE_F53B7.4</name>
    <name evidence="4 6" type="ORF">F53B7.4</name>
</gene>
<dbReference type="PIR" id="T22549">
    <property type="entry name" value="T22549"/>
</dbReference>
<dbReference type="AGR" id="WB:WBGene00009967"/>
<dbReference type="GeneID" id="186156"/>
<evidence type="ECO:0000256" key="3">
    <source>
        <dbReference type="SAM" id="SignalP"/>
    </source>
</evidence>
<dbReference type="KEGG" id="cel:CELE_F53B7.4"/>
<dbReference type="HOGENOM" id="CLU_757000_0_0_1"/>
<feature type="transmembrane region" description="Helical" evidence="2">
    <location>
        <begin position="195"/>
        <end position="223"/>
    </location>
</feature>
<reference evidence="4 5" key="1">
    <citation type="journal article" date="1998" name="Science">
        <title>Genome sequence of the nematode C. elegans: a platform for investigating biology.</title>
        <authorList>
            <consortium name="The C. elegans sequencing consortium"/>
            <person name="Sulson J.E."/>
            <person name="Waterston R."/>
        </authorList>
    </citation>
    <scope>NUCLEOTIDE SEQUENCE [LARGE SCALE GENOMIC DNA]</scope>
    <source>
        <strain evidence="4 5">Bristol N2</strain>
    </source>
</reference>
<keyword evidence="4" id="KW-0675">Receptor</keyword>
<dbReference type="CTD" id="186156"/>
<evidence type="ECO:0000313" key="4">
    <source>
        <dbReference type="EMBL" id="CAA96653.1"/>
    </source>
</evidence>
<accession>Q20717</accession>
<feature type="region of interest" description="Disordered" evidence="1">
    <location>
        <begin position="344"/>
        <end position="366"/>
    </location>
</feature>
<dbReference type="InParanoid" id="Q20717"/>
<dbReference type="DIP" id="DIP-25667N"/>
<dbReference type="Proteomes" id="UP000001940">
    <property type="component" value="Chromosome V"/>
</dbReference>
<dbReference type="SMR" id="Q20717"/>
<dbReference type="UCSC" id="F53B7.4">
    <property type="organism name" value="c. elegans"/>
</dbReference>
<evidence type="ECO:0000313" key="5">
    <source>
        <dbReference type="Proteomes" id="UP000001940"/>
    </source>
</evidence>
<feature type="signal peptide" evidence="3">
    <location>
        <begin position="1"/>
        <end position="18"/>
    </location>
</feature>
<dbReference type="OrthoDB" id="5808032at2759"/>
<evidence type="ECO:0000256" key="1">
    <source>
        <dbReference type="SAM" id="MobiDB-lite"/>
    </source>
</evidence>
<evidence type="ECO:0000313" key="6">
    <source>
        <dbReference type="WormBase" id="F53B7.4"/>
    </source>
</evidence>
<dbReference type="eggNOG" id="ENOG502TH0J">
    <property type="taxonomic scope" value="Eukaryota"/>
</dbReference>
<dbReference type="OMA" id="RASRMTF"/>
<feature type="chain" id="PRO_5004199044" evidence="3">
    <location>
        <begin position="19"/>
        <end position="366"/>
    </location>
</feature>
<dbReference type="Bgee" id="WBGene00009967">
    <property type="expression patterns" value="Expressed in larva"/>
</dbReference>
<protein>
    <submittedName>
        <fullName evidence="4">Low-density lipoprotein receptor domain class A</fullName>
    </submittedName>
</protein>
<sequence>MFLNLTFILFFITIEANAYCPFKKAYVDDILMITTDDYLSVGQDETSEVCEIEIQSLNGNLILVSITNFLMFSHRRPRNPNEIILRNSDMQFIVDSKPKGYQLMKTPVWLTIPMNLNFRSILLFSNPKECSSYESIRCPEYSLCYNCSKYCFSSSLECDGLDTCGEDESTCAFITPRTPHTSYRYGRDALSSSQIMLIGFFALNGSFIVFFLILSLCSAGLFYRCPFYAKNSNASRHTFIRYLRQAIPPALAPPPSVQGDQPKDEGEKTLTVPSTPTGHTRHRHSILSRINFQPAPALSEIEPEVEDREQSPQESICEPPAHQPEVFLRRQSLPFGLTAVPVSNDLNSKTDDKRNRFASRAMSFQH</sequence>
<dbReference type="RefSeq" id="NP_505804.1">
    <property type="nucleotide sequence ID" value="NM_073403.3"/>
</dbReference>
<dbReference type="PaxDb" id="6239-F53B7.4"/>
<dbReference type="FunCoup" id="Q20717">
    <property type="interactions" value="877"/>
</dbReference>
<proteinExistence type="predicted"/>
<evidence type="ECO:0000256" key="2">
    <source>
        <dbReference type="SAM" id="Phobius"/>
    </source>
</evidence>
<organism evidence="4 5">
    <name type="scientific">Caenorhabditis elegans</name>
    <dbReference type="NCBI Taxonomy" id="6239"/>
    <lineage>
        <taxon>Eukaryota</taxon>
        <taxon>Metazoa</taxon>
        <taxon>Ecdysozoa</taxon>
        <taxon>Nematoda</taxon>
        <taxon>Chromadorea</taxon>
        <taxon>Rhabditida</taxon>
        <taxon>Rhabditina</taxon>
        <taxon>Rhabditomorpha</taxon>
        <taxon>Rhabditoidea</taxon>
        <taxon>Rhabditidae</taxon>
        <taxon>Peloderinae</taxon>
        <taxon>Caenorhabditis</taxon>
    </lineage>
</organism>
<dbReference type="AlphaFoldDB" id="Q20717"/>
<keyword evidence="4" id="KW-0449">Lipoprotein</keyword>
<keyword evidence="5" id="KW-1185">Reference proteome</keyword>
<name>Q20717_CAEEL</name>